<accession>A0A1W1YM76</accession>
<dbReference type="AlphaFoldDB" id="A0A1W1YM76"/>
<dbReference type="STRING" id="1434700.SAMN06296427_101553"/>
<proteinExistence type="predicted"/>
<organism evidence="1 2">
    <name type="scientific">Moheibacter sediminis</name>
    <dbReference type="NCBI Taxonomy" id="1434700"/>
    <lineage>
        <taxon>Bacteria</taxon>
        <taxon>Pseudomonadati</taxon>
        <taxon>Bacteroidota</taxon>
        <taxon>Flavobacteriia</taxon>
        <taxon>Flavobacteriales</taxon>
        <taxon>Weeksellaceae</taxon>
        <taxon>Moheibacter</taxon>
    </lineage>
</organism>
<evidence type="ECO:0000313" key="2">
    <source>
        <dbReference type="Proteomes" id="UP000192393"/>
    </source>
</evidence>
<sequence length="159" mass="19348">MKLQLFKYKFILILIILNSCQNNIKEIFVDDKIEKLFVEYLKEVEASDYRDGDKIFIKVYSKKSNEDWCMSFINSEFYSSEDNYRKFNYKGFKVYVNQNVPQSIISLDDYKEKVKFKFEGIPSKKEFLKTYICFERDSTIVQRVNFEKKEYLNTWKKLE</sequence>
<protein>
    <submittedName>
        <fullName evidence="1">Uncharacterized protein</fullName>
    </submittedName>
</protein>
<reference evidence="1 2" key="1">
    <citation type="submission" date="2017-04" db="EMBL/GenBank/DDBJ databases">
        <authorList>
            <person name="Afonso C.L."/>
            <person name="Miller P.J."/>
            <person name="Scott M.A."/>
            <person name="Spackman E."/>
            <person name="Goraichik I."/>
            <person name="Dimitrov K.M."/>
            <person name="Suarez D.L."/>
            <person name="Swayne D.E."/>
        </authorList>
    </citation>
    <scope>NUCLEOTIDE SEQUENCE [LARGE SCALE GENOMIC DNA]</scope>
    <source>
        <strain evidence="1 2">CGMCC 1.12708</strain>
    </source>
</reference>
<name>A0A1W1YM76_9FLAO</name>
<dbReference type="EMBL" id="FWXS01000001">
    <property type="protein sequence ID" value="SMC37340.1"/>
    <property type="molecule type" value="Genomic_DNA"/>
</dbReference>
<evidence type="ECO:0000313" key="1">
    <source>
        <dbReference type="EMBL" id="SMC37340.1"/>
    </source>
</evidence>
<gene>
    <name evidence="1" type="ORF">SAMN06296427_101553</name>
</gene>
<keyword evidence="2" id="KW-1185">Reference proteome</keyword>
<dbReference type="RefSeq" id="WP_084015893.1">
    <property type="nucleotide sequence ID" value="NZ_FWXS01000001.1"/>
</dbReference>
<dbReference type="Proteomes" id="UP000192393">
    <property type="component" value="Unassembled WGS sequence"/>
</dbReference>